<feature type="compositionally biased region" description="Basic and acidic residues" evidence="1">
    <location>
        <begin position="191"/>
        <end position="210"/>
    </location>
</feature>
<proteinExistence type="predicted"/>
<dbReference type="OrthoDB" id="3263017at2759"/>
<protein>
    <submittedName>
        <fullName evidence="2">Uncharacterized protein</fullName>
    </submittedName>
</protein>
<dbReference type="AlphaFoldDB" id="A0A9P3L906"/>
<feature type="compositionally biased region" description="Acidic residues" evidence="1">
    <location>
        <begin position="211"/>
        <end position="230"/>
    </location>
</feature>
<reference evidence="2 3" key="1">
    <citation type="submission" date="2021-08" db="EMBL/GenBank/DDBJ databases">
        <title>Draft Genome Sequence of Phanerochaete sordida strain YK-624.</title>
        <authorList>
            <person name="Mori T."/>
            <person name="Dohra H."/>
            <person name="Suzuki T."/>
            <person name="Kawagishi H."/>
            <person name="Hirai H."/>
        </authorList>
    </citation>
    <scope>NUCLEOTIDE SEQUENCE [LARGE SCALE GENOMIC DNA]</scope>
    <source>
        <strain evidence="2 3">YK-624</strain>
    </source>
</reference>
<evidence type="ECO:0000313" key="3">
    <source>
        <dbReference type="Proteomes" id="UP000703269"/>
    </source>
</evidence>
<feature type="region of interest" description="Disordered" evidence="1">
    <location>
        <begin position="1"/>
        <end position="41"/>
    </location>
</feature>
<comment type="caution">
    <text evidence="2">The sequence shown here is derived from an EMBL/GenBank/DDBJ whole genome shotgun (WGS) entry which is preliminary data.</text>
</comment>
<gene>
    <name evidence="2" type="ORF">PsYK624_016070</name>
</gene>
<keyword evidence="3" id="KW-1185">Reference proteome</keyword>
<sequence length="230" mass="25676">MTLSFDTPYLAGPGDEAITDFKSRDATRTPIPSLHSPTASRRVRVTAVVSTRPDGSQFTAYEVEELPDYAEQSGSPPLLGCRRSRSQSSIRSDELSPRTPSPSIFGSSISMSPMTPPGAPRIGCLPSPKLEDEQLVFPYPEWAAFDSDSSCSKAVHLTNALRFEPFADDEQSHYYLPTNLLSPHLEMSETEFKESVHRWTERRKNGRAHEEAEDEEESGEEYEDEDEDAD</sequence>
<dbReference type="Proteomes" id="UP000703269">
    <property type="component" value="Unassembled WGS sequence"/>
</dbReference>
<organism evidence="2 3">
    <name type="scientific">Phanerochaete sordida</name>
    <dbReference type="NCBI Taxonomy" id="48140"/>
    <lineage>
        <taxon>Eukaryota</taxon>
        <taxon>Fungi</taxon>
        <taxon>Dikarya</taxon>
        <taxon>Basidiomycota</taxon>
        <taxon>Agaricomycotina</taxon>
        <taxon>Agaricomycetes</taxon>
        <taxon>Polyporales</taxon>
        <taxon>Phanerochaetaceae</taxon>
        <taxon>Phanerochaete</taxon>
    </lineage>
</organism>
<dbReference type="EMBL" id="BPQB01000002">
    <property type="protein sequence ID" value="GJE85528.1"/>
    <property type="molecule type" value="Genomic_DNA"/>
</dbReference>
<feature type="compositionally biased region" description="Low complexity" evidence="1">
    <location>
        <begin position="101"/>
        <end position="113"/>
    </location>
</feature>
<feature type="region of interest" description="Disordered" evidence="1">
    <location>
        <begin position="191"/>
        <end position="230"/>
    </location>
</feature>
<evidence type="ECO:0000313" key="2">
    <source>
        <dbReference type="EMBL" id="GJE85528.1"/>
    </source>
</evidence>
<feature type="region of interest" description="Disordered" evidence="1">
    <location>
        <begin position="67"/>
        <end position="122"/>
    </location>
</feature>
<evidence type="ECO:0000256" key="1">
    <source>
        <dbReference type="SAM" id="MobiDB-lite"/>
    </source>
</evidence>
<name>A0A9P3L906_9APHY</name>
<accession>A0A9P3L906</accession>